<evidence type="ECO:0000259" key="1">
    <source>
        <dbReference type="Pfam" id="PF08000"/>
    </source>
</evidence>
<organism evidence="2 3">
    <name type="scientific">Caloranaerobacter azorensis</name>
    <dbReference type="NCBI Taxonomy" id="116090"/>
    <lineage>
        <taxon>Bacteria</taxon>
        <taxon>Bacillati</taxon>
        <taxon>Bacillota</taxon>
        <taxon>Tissierellia</taxon>
        <taxon>Tissierellales</taxon>
        <taxon>Thermohalobacteraceae</taxon>
        <taxon>Caloranaerobacter</taxon>
    </lineage>
</organism>
<protein>
    <submittedName>
        <fullName evidence="2">PH domain-containing protein</fullName>
    </submittedName>
</protein>
<proteinExistence type="predicted"/>
<dbReference type="KEGG" id="cazo:G3A45_02535"/>
<feature type="domain" description="Bacterial Pleckstrin homology" evidence="1">
    <location>
        <begin position="9"/>
        <end position="136"/>
    </location>
</feature>
<dbReference type="InterPro" id="IPR012544">
    <property type="entry name" value="PHb"/>
</dbReference>
<dbReference type="RefSeq" id="WP_163234405.1">
    <property type="nucleotide sequence ID" value="NZ_CP048617.1"/>
</dbReference>
<accession>A0A6P1YB52</accession>
<evidence type="ECO:0000313" key="2">
    <source>
        <dbReference type="EMBL" id="QIB26287.1"/>
    </source>
</evidence>
<name>A0A6P1YB52_9FIRM</name>
<sequence length="149" mass="16988">MTKGFFGNLINGISGNLNQIDPNTAKEHYGKFLIDDEEIQQAFTLIRDVVIFTNIRIIIIDKQGTTGKKMSVKSIFLINIVDCEMETAGAGIDDSEITITYLTNVKRKSNYENTKTHKFEFPKKANIEGLYKWLFSLAYKNRLEINDIA</sequence>
<dbReference type="AlphaFoldDB" id="A0A6P1YB52"/>
<reference evidence="2 3" key="1">
    <citation type="submission" date="2020-02" db="EMBL/GenBank/DDBJ databases">
        <title>Thermophilic hydrogen producing bacteria, Caloranaerobacter azorensis.</title>
        <authorList>
            <person name="Baek K."/>
        </authorList>
    </citation>
    <scope>NUCLEOTIDE SEQUENCE [LARGE SCALE GENOMIC DNA]</scope>
    <source>
        <strain evidence="2 3">T3-1</strain>
    </source>
</reference>
<dbReference type="Pfam" id="PF08000">
    <property type="entry name" value="bPH_1"/>
    <property type="match status" value="1"/>
</dbReference>
<dbReference type="SUPFAM" id="SSF50729">
    <property type="entry name" value="PH domain-like"/>
    <property type="match status" value="1"/>
</dbReference>
<evidence type="ECO:0000313" key="3">
    <source>
        <dbReference type="Proteomes" id="UP000464452"/>
    </source>
</evidence>
<dbReference type="EMBL" id="CP048617">
    <property type="protein sequence ID" value="QIB26287.1"/>
    <property type="molecule type" value="Genomic_DNA"/>
</dbReference>
<dbReference type="Gene3D" id="2.30.29.50">
    <property type="entry name" value="Bacterial Pleckstrin homology domain"/>
    <property type="match status" value="1"/>
</dbReference>
<gene>
    <name evidence="2" type="ORF">G3A45_02535</name>
</gene>
<dbReference type="Proteomes" id="UP000464452">
    <property type="component" value="Chromosome"/>
</dbReference>
<dbReference type="InterPro" id="IPR037063">
    <property type="entry name" value="PHb_sf"/>
</dbReference>